<name>K5X2Y5_AGABU</name>
<dbReference type="InParanoid" id="K5X2Y5"/>
<gene>
    <name evidence="1" type="ORF">AGABI1DRAFT_126511</name>
</gene>
<dbReference type="HOGENOM" id="CLU_069158_1_0_1"/>
<sequence length="301" mass="34457">MTDSQPLVCVFFQLPPSHQLFTQIHDIPWLILLPQLDKLSTALETVLVSNPSSTAMKTLLEARKAMGRKMIPLRDMMLSGRDFSRQYFEYVDNVSETRRVSKYVKRPYDVMAQKAGNKVEKAQQALSEFRKELEGAVFRVTSLIGGDNNGASLFITESRLIVSTMITAIEECNSLLEEFGEMFRNITKQGFDPESFEHNPPSDEECRLVSEKWQMLENVQHNISLDWNRLALRIEIPHMDRPASELIPRYTQDAVAQPGIPVNPVDLEAPPNPPPPEKMKISFWKKILQRISSCFSSKLFR</sequence>
<dbReference type="GeneID" id="18826513"/>
<dbReference type="Proteomes" id="UP000008493">
    <property type="component" value="Unassembled WGS sequence"/>
</dbReference>
<proteinExistence type="predicted"/>
<evidence type="ECO:0000313" key="2">
    <source>
        <dbReference type="Proteomes" id="UP000008493"/>
    </source>
</evidence>
<accession>K5X2Y5</accession>
<dbReference type="OMA" id="MIPLRDM"/>
<organism evidence="1 2">
    <name type="scientific">Agaricus bisporus var. burnettii (strain JB137-S8 / ATCC MYA-4627 / FGSC 10392)</name>
    <name type="common">White button mushroom</name>
    <dbReference type="NCBI Taxonomy" id="597362"/>
    <lineage>
        <taxon>Eukaryota</taxon>
        <taxon>Fungi</taxon>
        <taxon>Dikarya</taxon>
        <taxon>Basidiomycota</taxon>
        <taxon>Agaricomycotina</taxon>
        <taxon>Agaricomycetes</taxon>
        <taxon>Agaricomycetidae</taxon>
        <taxon>Agaricales</taxon>
        <taxon>Agaricineae</taxon>
        <taxon>Agaricaceae</taxon>
        <taxon>Agaricus</taxon>
    </lineage>
</organism>
<dbReference type="AlphaFoldDB" id="K5X2Y5"/>
<dbReference type="EMBL" id="JH971387">
    <property type="protein sequence ID" value="EKM82171.1"/>
    <property type="molecule type" value="Genomic_DNA"/>
</dbReference>
<protein>
    <submittedName>
        <fullName evidence="1">Uncharacterized protein</fullName>
    </submittedName>
</protein>
<dbReference type="eggNOG" id="ENOG502SRBW">
    <property type="taxonomic scope" value="Eukaryota"/>
</dbReference>
<keyword evidence="2" id="KW-1185">Reference proteome</keyword>
<dbReference type="KEGG" id="abp:AGABI1DRAFT126511"/>
<evidence type="ECO:0000313" key="1">
    <source>
        <dbReference type="EMBL" id="EKM82171.1"/>
    </source>
</evidence>
<dbReference type="RefSeq" id="XP_007327888.1">
    <property type="nucleotide sequence ID" value="XM_007327826.1"/>
</dbReference>
<reference evidence="2" key="1">
    <citation type="journal article" date="2012" name="Proc. Natl. Acad. Sci. U.S.A.">
        <title>Genome sequence of the button mushroom Agaricus bisporus reveals mechanisms governing adaptation to a humic-rich ecological niche.</title>
        <authorList>
            <person name="Morin E."/>
            <person name="Kohler A."/>
            <person name="Baker A.R."/>
            <person name="Foulongne-Oriol M."/>
            <person name="Lombard V."/>
            <person name="Nagy L.G."/>
            <person name="Ohm R.A."/>
            <person name="Patyshakuliyeva A."/>
            <person name="Brun A."/>
            <person name="Aerts A.L."/>
            <person name="Bailey A.M."/>
            <person name="Billette C."/>
            <person name="Coutinho P.M."/>
            <person name="Deakin G."/>
            <person name="Doddapaneni H."/>
            <person name="Floudas D."/>
            <person name="Grimwood J."/>
            <person name="Hilden K."/>
            <person name="Kuees U."/>
            <person name="LaButti K.M."/>
            <person name="Lapidus A."/>
            <person name="Lindquist E.A."/>
            <person name="Lucas S.M."/>
            <person name="Murat C."/>
            <person name="Riley R.W."/>
            <person name="Salamov A.A."/>
            <person name="Schmutz J."/>
            <person name="Subramanian V."/>
            <person name="Woesten H.A.B."/>
            <person name="Xu J."/>
            <person name="Eastwood D.C."/>
            <person name="Foster G.D."/>
            <person name="Sonnenberg A.S."/>
            <person name="Cullen D."/>
            <person name="de Vries R.P."/>
            <person name="Lundell T."/>
            <person name="Hibbett D.S."/>
            <person name="Henrissat B."/>
            <person name="Burton K.S."/>
            <person name="Kerrigan R.W."/>
            <person name="Challen M.P."/>
            <person name="Grigoriev I.V."/>
            <person name="Martin F."/>
        </authorList>
    </citation>
    <scope>NUCLEOTIDE SEQUENCE [LARGE SCALE GENOMIC DNA]</scope>
    <source>
        <strain evidence="2">JB137-S8 / ATCC MYA-4627 / FGSC 10392</strain>
    </source>
</reference>